<dbReference type="AlphaFoldDB" id="A0A430FK01"/>
<dbReference type="GO" id="GO:0016491">
    <property type="term" value="F:oxidoreductase activity"/>
    <property type="evidence" value="ECO:0007669"/>
    <property type="project" value="UniProtKB-KW"/>
</dbReference>
<protein>
    <submittedName>
        <fullName evidence="3">SDR family oxidoreductase</fullName>
    </submittedName>
</protein>
<dbReference type="EMBL" id="QXGL01000003">
    <property type="protein sequence ID" value="RSX53156.1"/>
    <property type="molecule type" value="Genomic_DNA"/>
</dbReference>
<keyword evidence="4" id="KW-1185">Reference proteome</keyword>
<dbReference type="InterPro" id="IPR002347">
    <property type="entry name" value="SDR_fam"/>
</dbReference>
<reference evidence="3 4" key="1">
    <citation type="submission" date="2018-09" db="EMBL/GenBank/DDBJ databases">
        <title>Characterization of the phylogenetic diversity of five novel species belonging to the genus Bifidobacterium.</title>
        <authorList>
            <person name="Lugli G.A."/>
            <person name="Duranti S."/>
            <person name="Milani C."/>
        </authorList>
    </citation>
    <scope>NUCLEOTIDE SEQUENCE [LARGE SCALE GENOMIC DNA]</scope>
    <source>
        <strain evidence="3 4">2034B</strain>
    </source>
</reference>
<sequence>MERDMEPVPHWRLLNGTTIVMSGATKGPGAQVALALAERGANICLLTHNPQDAAALVTRIDAVGGHGYALPCMVDDDNALNAALDKTQQHFGTGINALFTNMGLMPAFHEYPRARMSELSGDQWSAYMNGTARGVFVSTALAMRRMVKQPHGGVIINTALYGLQAKPDLALYAASRGAIRALVDTVNAECKADNVPVSAHLLVCEQDIETCTNVLAAWVVRLCEDEQHHYDGVITISA</sequence>
<evidence type="ECO:0000256" key="1">
    <source>
        <dbReference type="ARBA" id="ARBA00006484"/>
    </source>
</evidence>
<accession>A0A430FK01</accession>
<keyword evidence="2" id="KW-0560">Oxidoreductase</keyword>
<name>A0A430FK01_9BIFI</name>
<evidence type="ECO:0000313" key="3">
    <source>
        <dbReference type="EMBL" id="RSX53156.1"/>
    </source>
</evidence>
<organism evidence="3 4">
    <name type="scientific">Bifidobacterium goeldii</name>
    <dbReference type="NCBI Taxonomy" id="2306975"/>
    <lineage>
        <taxon>Bacteria</taxon>
        <taxon>Bacillati</taxon>
        <taxon>Actinomycetota</taxon>
        <taxon>Actinomycetes</taxon>
        <taxon>Bifidobacteriales</taxon>
        <taxon>Bifidobacteriaceae</taxon>
        <taxon>Bifidobacterium</taxon>
    </lineage>
</organism>
<comment type="similarity">
    <text evidence="1">Belongs to the short-chain dehydrogenases/reductases (SDR) family.</text>
</comment>
<dbReference type="PRINTS" id="PR00081">
    <property type="entry name" value="GDHRDH"/>
</dbReference>
<dbReference type="CDD" id="cd05233">
    <property type="entry name" value="SDR_c"/>
    <property type="match status" value="1"/>
</dbReference>
<dbReference type="Pfam" id="PF00106">
    <property type="entry name" value="adh_short"/>
    <property type="match status" value="1"/>
</dbReference>
<dbReference type="PANTHER" id="PTHR43669:SF14">
    <property type="entry name" value="OXIDOREDUCTASE"/>
    <property type="match status" value="1"/>
</dbReference>
<dbReference type="InterPro" id="IPR036291">
    <property type="entry name" value="NAD(P)-bd_dom_sf"/>
</dbReference>
<evidence type="ECO:0000256" key="2">
    <source>
        <dbReference type="ARBA" id="ARBA00023002"/>
    </source>
</evidence>
<proteinExistence type="inferred from homology"/>
<dbReference type="SUPFAM" id="SSF51735">
    <property type="entry name" value="NAD(P)-binding Rossmann-fold domains"/>
    <property type="match status" value="1"/>
</dbReference>
<dbReference type="Proteomes" id="UP000287533">
    <property type="component" value="Unassembled WGS sequence"/>
</dbReference>
<comment type="caution">
    <text evidence="3">The sequence shown here is derived from an EMBL/GenBank/DDBJ whole genome shotgun (WGS) entry which is preliminary data.</text>
</comment>
<gene>
    <name evidence="3" type="ORF">D2E25_1129</name>
</gene>
<dbReference type="Gene3D" id="3.40.50.720">
    <property type="entry name" value="NAD(P)-binding Rossmann-like Domain"/>
    <property type="match status" value="1"/>
</dbReference>
<evidence type="ECO:0000313" key="4">
    <source>
        <dbReference type="Proteomes" id="UP000287533"/>
    </source>
</evidence>
<dbReference type="PANTHER" id="PTHR43669">
    <property type="entry name" value="5-KETO-D-GLUCONATE 5-REDUCTASE"/>
    <property type="match status" value="1"/>
</dbReference>